<feature type="transmembrane region" description="Helical" evidence="1">
    <location>
        <begin position="33"/>
        <end position="52"/>
    </location>
</feature>
<reference evidence="2" key="1">
    <citation type="submission" date="2019-11" db="EMBL/GenBank/DDBJ databases">
        <authorList>
            <person name="Li J."/>
        </authorList>
    </citation>
    <scope>NUCLEOTIDE SEQUENCE</scope>
    <source>
        <strain evidence="2">B6B</strain>
    </source>
</reference>
<dbReference type="EMBL" id="WJNG01000013">
    <property type="protein sequence ID" value="MRH44050.1"/>
    <property type="molecule type" value="Genomic_DNA"/>
</dbReference>
<proteinExistence type="predicted"/>
<organism evidence="2 3">
    <name type="scientific">Aquibacillus halophilus</name>
    <dbReference type="NCBI Taxonomy" id="930132"/>
    <lineage>
        <taxon>Bacteria</taxon>
        <taxon>Bacillati</taxon>
        <taxon>Bacillota</taxon>
        <taxon>Bacilli</taxon>
        <taxon>Bacillales</taxon>
        <taxon>Bacillaceae</taxon>
        <taxon>Aquibacillus</taxon>
    </lineage>
</organism>
<dbReference type="AlphaFoldDB" id="A0A6A8DFN4"/>
<keyword evidence="3" id="KW-1185">Reference proteome</keyword>
<gene>
    <name evidence="2" type="ORF">GH741_15510</name>
</gene>
<keyword evidence="1" id="KW-1133">Transmembrane helix</keyword>
<comment type="caution">
    <text evidence="2">The sequence shown here is derived from an EMBL/GenBank/DDBJ whole genome shotgun (WGS) entry which is preliminary data.</text>
</comment>
<keyword evidence="1" id="KW-0812">Transmembrane</keyword>
<keyword evidence="1" id="KW-0472">Membrane</keyword>
<protein>
    <submittedName>
        <fullName evidence="2">Uncharacterized protein</fullName>
    </submittedName>
</protein>
<evidence type="ECO:0000313" key="2">
    <source>
        <dbReference type="EMBL" id="MRH44050.1"/>
    </source>
</evidence>
<sequence length="56" mass="6215">MNWNAGIKAGAISVLFAVLFTYLASLLFETEDLYWAIIAVTFASFFSGFFSAQKQP</sequence>
<dbReference type="RefSeq" id="WP_153737657.1">
    <property type="nucleotide sequence ID" value="NZ_WJNG01000013.1"/>
</dbReference>
<dbReference type="Proteomes" id="UP000799092">
    <property type="component" value="Unassembled WGS sequence"/>
</dbReference>
<name>A0A6A8DFN4_9BACI</name>
<evidence type="ECO:0000313" key="3">
    <source>
        <dbReference type="Proteomes" id="UP000799092"/>
    </source>
</evidence>
<evidence type="ECO:0000256" key="1">
    <source>
        <dbReference type="SAM" id="Phobius"/>
    </source>
</evidence>
<accession>A0A6A8DFN4</accession>
<feature type="transmembrane region" description="Helical" evidence="1">
    <location>
        <begin position="7"/>
        <end position="27"/>
    </location>
</feature>